<feature type="region of interest" description="Disordered" evidence="1">
    <location>
        <begin position="1"/>
        <end position="40"/>
    </location>
</feature>
<dbReference type="AlphaFoldDB" id="A0A286REM0"/>
<dbReference type="EMBL" id="CP018477">
    <property type="protein sequence ID" value="ASV74409.1"/>
    <property type="molecule type" value="Genomic_DNA"/>
</dbReference>
<name>A0A286REM0_9BACT</name>
<accession>A0A286REM0</accession>
<dbReference type="Proteomes" id="UP000215086">
    <property type="component" value="Chromosome"/>
</dbReference>
<dbReference type="KEGG" id="ttf:THTE_1807"/>
<gene>
    <name evidence="2" type="ORF">THTE_1807</name>
</gene>
<evidence type="ECO:0000313" key="2">
    <source>
        <dbReference type="EMBL" id="ASV74409.1"/>
    </source>
</evidence>
<proteinExistence type="predicted"/>
<feature type="compositionally biased region" description="Basic and acidic residues" evidence="1">
    <location>
        <begin position="31"/>
        <end position="40"/>
    </location>
</feature>
<organism evidence="2 3">
    <name type="scientific">Thermogutta terrifontis</name>
    <dbReference type="NCBI Taxonomy" id="1331910"/>
    <lineage>
        <taxon>Bacteria</taxon>
        <taxon>Pseudomonadati</taxon>
        <taxon>Planctomycetota</taxon>
        <taxon>Planctomycetia</taxon>
        <taxon>Pirellulales</taxon>
        <taxon>Thermoguttaceae</taxon>
        <taxon>Thermogutta</taxon>
    </lineage>
</organism>
<feature type="compositionally biased region" description="Basic and acidic residues" evidence="1">
    <location>
        <begin position="8"/>
        <end position="19"/>
    </location>
</feature>
<keyword evidence="3" id="KW-1185">Reference proteome</keyword>
<evidence type="ECO:0000256" key="1">
    <source>
        <dbReference type="SAM" id="MobiDB-lite"/>
    </source>
</evidence>
<protein>
    <submittedName>
        <fullName evidence="2">Uncharacterized protein</fullName>
    </submittedName>
</protein>
<sequence>MLKASKFNRSDLSERDTISKKNNSPPSGNPLDRDGEMTPH</sequence>
<reference evidence="2 3" key="1">
    <citation type="journal article" name="Front. Microbiol.">
        <title>Sugar Metabolism of the First Thermophilic Planctomycete Thermogutta terrifontis: Comparative Genomic and Transcriptomic Approaches.</title>
        <authorList>
            <person name="Elcheninov A.G."/>
            <person name="Menzel P."/>
            <person name="Gudbergsdottir S.R."/>
            <person name="Slesarev A.I."/>
            <person name="Kadnikov V.V."/>
            <person name="Krogh A."/>
            <person name="Bonch-Osmolovskaya E.A."/>
            <person name="Peng X."/>
            <person name="Kublanov I.V."/>
        </authorList>
    </citation>
    <scope>NUCLEOTIDE SEQUENCE [LARGE SCALE GENOMIC DNA]</scope>
    <source>
        <strain evidence="2 3">R1</strain>
    </source>
</reference>
<evidence type="ECO:0000313" key="3">
    <source>
        <dbReference type="Proteomes" id="UP000215086"/>
    </source>
</evidence>